<evidence type="ECO:0000313" key="6">
    <source>
        <dbReference type="EMBL" id="HGG00504.1"/>
    </source>
</evidence>
<sequence>MTRSSIQNNWRSCPENIPREAATKPETWDNWEIATTNHKDHIAWDKGRKVIWLGQNLTVPHHLQKYPLTGLSLQLCLTWWAEAAQIFINGVLVQEGDLFDFNVRVLLSQPVTPGETFAIAVKLISPAHDAGALVKSSLWYETPEYGEIDPGFVADELEVLQILHPQSEEILQNAVKMIDWAVVSDGAAFAETLQSLRQQLQTQINPPPGKIHLLGHSHLDMAWLWPLSETWTAAERTFTSVLQLMQDFPELTFCHTTAALYQWVETHRPELFAAIKQRLNQGKWEIVAPLWIEPELNIIDGESIIRQILYAQRYCQEKFHQLSPVAWVPDSFGFCWQLPQILTQGGIQYFVTQKLRWNDTTKFPHGYFWWQSPDGSRIFSLMSALIGESIEPVKMATNLSQWQAQTNNQDLLWLPGVGDKGGGPTRDMLETARRWQKSPFFPPMQFTTAATYLQQLASSTEPSQIPIWNDELYLEFHRGCYTTHGDQKRYLRRCETLLYQAELYSSLAAIIANQPYPQQEIETAWKQVLFNEFHDILPGSGIPEVYIDANCDWEAAQQAAATISQGAIAAIAAQISLPPPPKPDAKPIIVFNSLNWARSEVVSLTLTTPAIPGNQWQIYDLQGQPVPSQTYGQILRFRATDIPSVGYRLYWLTSQNYDTIVGDNSSDKIESLPQLENEFLRVIIDTETGNISSIFDKVNAKEILSSPGNQLQTFQDSGQYWDAWNIDPNYTDHPLNPPVLKEIQPLETGPVQWRWRIVRQFGSSEFCQDYILAAGSPVLQIASVVDWRERHVLVKAAFPLNVEADFATYEMPCGAISRPTKPQTPAEKAKWEVPAIRWADISDRHGGVSLLNNCKYGYDAQPHQLRLTLLRGATWPDPEADLGKHEFTYAVYPHGGSWQTAGVVHRGLELNVPLDVWQMDKLSQPQSEGKLMLPPEGKLLDLSAENLILMAVKQAEDNPQSWILRCYECHGSGAQLHLQSDLGLGISHRVNLLEEEIGVTDGEISQISPWQIASFRFVVGL</sequence>
<comment type="similarity">
    <text evidence="1">Belongs to the glycosyl hydrolase 38 family.</text>
</comment>
<dbReference type="GO" id="GO:0006013">
    <property type="term" value="P:mannose metabolic process"/>
    <property type="evidence" value="ECO:0007669"/>
    <property type="project" value="InterPro"/>
</dbReference>
<dbReference type="InterPro" id="IPR000602">
    <property type="entry name" value="Glyco_hydro_38_N"/>
</dbReference>
<dbReference type="Pfam" id="PF17677">
    <property type="entry name" value="Glyco_hydro38C2"/>
    <property type="match status" value="1"/>
</dbReference>
<dbReference type="SUPFAM" id="SSF88713">
    <property type="entry name" value="Glycoside hydrolase/deacetylase"/>
    <property type="match status" value="1"/>
</dbReference>
<dbReference type="InterPro" id="IPR011682">
    <property type="entry name" value="Glyco_hydro_38_C"/>
</dbReference>
<reference evidence="6" key="1">
    <citation type="journal article" date="2020" name="mSystems">
        <title>Genome- and Community-Level Interaction Insights into Carbon Utilization and Element Cycling Functions of Hydrothermarchaeota in Hydrothermal Sediment.</title>
        <authorList>
            <person name="Zhou Z."/>
            <person name="Liu Y."/>
            <person name="Xu W."/>
            <person name="Pan J."/>
            <person name="Luo Z.H."/>
            <person name="Li M."/>
        </authorList>
    </citation>
    <scope>NUCLEOTIDE SEQUENCE [LARGE SCALE GENOMIC DNA]</scope>
    <source>
        <strain evidence="6">SpSt-374</strain>
    </source>
</reference>
<dbReference type="InterPro" id="IPR028995">
    <property type="entry name" value="Glyco_hydro_57/38_cen_sf"/>
</dbReference>
<dbReference type="PANTHER" id="PTHR46017">
    <property type="entry name" value="ALPHA-MANNOSIDASE 2C1"/>
    <property type="match status" value="1"/>
</dbReference>
<dbReference type="SUPFAM" id="SSF88688">
    <property type="entry name" value="Families 57/38 glycoside transferase middle domain"/>
    <property type="match status" value="1"/>
</dbReference>
<keyword evidence="4" id="KW-0326">Glycosidase</keyword>
<dbReference type="EMBL" id="DSPX01000073">
    <property type="protein sequence ID" value="HGG00504.1"/>
    <property type="molecule type" value="Genomic_DNA"/>
</dbReference>
<comment type="caution">
    <text evidence="6">The sequence shown here is derived from an EMBL/GenBank/DDBJ whole genome shotgun (WGS) entry which is preliminary data.</text>
</comment>
<dbReference type="Pfam" id="PF01074">
    <property type="entry name" value="Glyco_hydro_38N"/>
    <property type="match status" value="1"/>
</dbReference>
<dbReference type="Pfam" id="PF09261">
    <property type="entry name" value="Alpha-mann_mid"/>
    <property type="match status" value="1"/>
</dbReference>
<dbReference type="InterPro" id="IPR011013">
    <property type="entry name" value="Gal_mutarotase_sf_dom"/>
</dbReference>
<dbReference type="SUPFAM" id="SSF74650">
    <property type="entry name" value="Galactose mutarotase-like"/>
    <property type="match status" value="1"/>
</dbReference>
<dbReference type="Gene3D" id="1.20.1270.50">
    <property type="entry name" value="Glycoside hydrolase family 38, central domain"/>
    <property type="match status" value="1"/>
</dbReference>
<dbReference type="Gene3D" id="3.20.110.10">
    <property type="entry name" value="Glycoside hydrolase 38, N terminal domain"/>
    <property type="match status" value="1"/>
</dbReference>
<organism evidence="6">
    <name type="scientific">Planktothricoides sp. SpSt-374</name>
    <dbReference type="NCBI Taxonomy" id="2282167"/>
    <lineage>
        <taxon>Bacteria</taxon>
        <taxon>Bacillati</taxon>
        <taxon>Cyanobacteriota</taxon>
        <taxon>Cyanophyceae</taxon>
        <taxon>Oscillatoriophycideae</taxon>
        <taxon>Oscillatoriales</taxon>
        <taxon>Oscillatoriaceae</taxon>
        <taxon>Planktothricoides</taxon>
    </lineage>
</organism>
<dbReference type="GO" id="GO:0046872">
    <property type="term" value="F:metal ion binding"/>
    <property type="evidence" value="ECO:0007669"/>
    <property type="project" value="UniProtKB-KW"/>
</dbReference>
<dbReference type="Gene3D" id="2.70.98.30">
    <property type="entry name" value="Golgi alpha-mannosidase II, domain 4"/>
    <property type="match status" value="1"/>
</dbReference>
<dbReference type="AlphaFoldDB" id="A0A7C3ZL79"/>
<name>A0A7C3ZL79_9CYAN</name>
<dbReference type="InterPro" id="IPR027291">
    <property type="entry name" value="Glyco_hydro_38_N_sf"/>
</dbReference>
<dbReference type="GO" id="GO:0009313">
    <property type="term" value="P:oligosaccharide catabolic process"/>
    <property type="evidence" value="ECO:0007669"/>
    <property type="project" value="TreeGrafter"/>
</dbReference>
<dbReference type="FunFam" id="1.20.1270.50:FF:000004">
    <property type="entry name" value="alpha-mannosidase 2C1 isoform X1"/>
    <property type="match status" value="1"/>
</dbReference>
<dbReference type="InterPro" id="IPR011330">
    <property type="entry name" value="Glyco_hydro/deAcase_b/a-brl"/>
</dbReference>
<dbReference type="GO" id="GO:0004559">
    <property type="term" value="F:alpha-mannosidase activity"/>
    <property type="evidence" value="ECO:0007669"/>
    <property type="project" value="InterPro"/>
</dbReference>
<accession>A0A7C3ZL79</accession>
<evidence type="ECO:0000256" key="2">
    <source>
        <dbReference type="ARBA" id="ARBA00022723"/>
    </source>
</evidence>
<keyword evidence="3" id="KW-0378">Hydrolase</keyword>
<gene>
    <name evidence="6" type="ORF">ENR15_07595</name>
</gene>
<dbReference type="InterPro" id="IPR041147">
    <property type="entry name" value="GH38_C"/>
</dbReference>
<protein>
    <submittedName>
        <fullName evidence="6">Alpha-mannosidase</fullName>
    </submittedName>
</protein>
<evidence type="ECO:0000256" key="3">
    <source>
        <dbReference type="ARBA" id="ARBA00022801"/>
    </source>
</evidence>
<dbReference type="InterPro" id="IPR037094">
    <property type="entry name" value="Glyco_hydro_38_cen_sf"/>
</dbReference>
<evidence type="ECO:0000256" key="4">
    <source>
        <dbReference type="ARBA" id="ARBA00023295"/>
    </source>
</evidence>
<dbReference type="InterPro" id="IPR015341">
    <property type="entry name" value="Glyco_hydro_38_cen"/>
</dbReference>
<dbReference type="Pfam" id="PF07748">
    <property type="entry name" value="Glyco_hydro_38C"/>
    <property type="match status" value="1"/>
</dbReference>
<dbReference type="InterPro" id="IPR013780">
    <property type="entry name" value="Glyco_hydro_b"/>
</dbReference>
<feature type="domain" description="Glycoside hydrolase family 38 central" evidence="5">
    <location>
        <begin position="475"/>
        <end position="553"/>
    </location>
</feature>
<dbReference type="SMART" id="SM00872">
    <property type="entry name" value="Alpha-mann_mid"/>
    <property type="match status" value="1"/>
</dbReference>
<proteinExistence type="inferred from homology"/>
<keyword evidence="2" id="KW-0479">Metal-binding</keyword>
<dbReference type="Gene3D" id="2.60.40.1180">
    <property type="entry name" value="Golgi alpha-mannosidase II"/>
    <property type="match status" value="1"/>
</dbReference>
<dbReference type="PANTHER" id="PTHR46017:SF1">
    <property type="entry name" value="ALPHA-MANNOSIDASE 2C1"/>
    <property type="match status" value="1"/>
</dbReference>
<evidence type="ECO:0000259" key="5">
    <source>
        <dbReference type="SMART" id="SM00872"/>
    </source>
</evidence>
<dbReference type="GO" id="GO:0030246">
    <property type="term" value="F:carbohydrate binding"/>
    <property type="evidence" value="ECO:0007669"/>
    <property type="project" value="InterPro"/>
</dbReference>
<evidence type="ECO:0000256" key="1">
    <source>
        <dbReference type="ARBA" id="ARBA00009792"/>
    </source>
</evidence>
<dbReference type="CDD" id="cd10789">
    <property type="entry name" value="GH38N_AMII_ER_cytosolic"/>
    <property type="match status" value="1"/>
</dbReference>